<dbReference type="Proteomes" id="UP000053328">
    <property type="component" value="Unassembled WGS sequence"/>
</dbReference>
<dbReference type="HOGENOM" id="CLU_034763_1_0_1"/>
<dbReference type="SUPFAM" id="SSF53474">
    <property type="entry name" value="alpha/beta-Hydrolases"/>
    <property type="match status" value="1"/>
</dbReference>
<evidence type="ECO:0000313" key="3">
    <source>
        <dbReference type="EMBL" id="KIW16553.1"/>
    </source>
</evidence>
<evidence type="ECO:0000256" key="1">
    <source>
        <dbReference type="SAM" id="SignalP"/>
    </source>
</evidence>
<name>A0A0D2BC68_9EURO</name>
<dbReference type="OrthoDB" id="190201at2759"/>
<dbReference type="EMBL" id="KN847494">
    <property type="protein sequence ID" value="KIW16553.1"/>
    <property type="molecule type" value="Genomic_DNA"/>
</dbReference>
<dbReference type="Gene3D" id="3.40.50.1820">
    <property type="entry name" value="alpha/beta hydrolase"/>
    <property type="match status" value="1"/>
</dbReference>
<dbReference type="PANTHER" id="PTHR43194">
    <property type="entry name" value="HYDROLASE ALPHA/BETA FOLD FAMILY"/>
    <property type="match status" value="1"/>
</dbReference>
<keyword evidence="4" id="KW-1185">Reference proteome</keyword>
<organism evidence="3 4">
    <name type="scientific">Exophiala spinifera</name>
    <dbReference type="NCBI Taxonomy" id="91928"/>
    <lineage>
        <taxon>Eukaryota</taxon>
        <taxon>Fungi</taxon>
        <taxon>Dikarya</taxon>
        <taxon>Ascomycota</taxon>
        <taxon>Pezizomycotina</taxon>
        <taxon>Eurotiomycetes</taxon>
        <taxon>Chaetothyriomycetidae</taxon>
        <taxon>Chaetothyriales</taxon>
        <taxon>Herpotrichiellaceae</taxon>
        <taxon>Exophiala</taxon>
    </lineage>
</organism>
<gene>
    <name evidence="3" type="ORF">PV08_03741</name>
</gene>
<dbReference type="AlphaFoldDB" id="A0A0D2BC68"/>
<dbReference type="Pfam" id="PF12146">
    <property type="entry name" value="Hydrolase_4"/>
    <property type="match status" value="1"/>
</dbReference>
<sequence length="395" mass="43356">MAAVLTLTVLAVLSRLTPVASTPAPNTYVHPPNGLCTDYSITEQTTSSDAIWGLPKFQTNFDIASFLFNSTRKDSQVNVLPPISGYENRTSNYTVSATFCSPRKPGNGKETTVLVATHGLGYDGRYWASSYKPEEYSFAQYALENGYSIFWYDRVGTGRSQIVSGYKNSVNYQAELLAQIVRRMKTGAYAGNIKASKVVAVGHSMGSRITNIVLSKYGDLIDGAVLTGMALGNDSIDPFPLAKAIPHFLSTAFRPRLANTDGHYFARDTGYADFGDIYAHAQLFFRAPYDIPTIEYAQSIRQPLSLLEYLSVSALNYYAPSFTKPIMLTTGENDFLVCGGNCTTSFYQVGEQASTYSHAQVIETYLHPHAGHGTNFAANATGFYREIVSFLDRNV</sequence>
<dbReference type="InterPro" id="IPR050228">
    <property type="entry name" value="Carboxylesterase_BioH"/>
</dbReference>
<protein>
    <recommendedName>
        <fullName evidence="2">Serine aminopeptidase S33 domain-containing protein</fullName>
    </recommendedName>
</protein>
<evidence type="ECO:0000313" key="4">
    <source>
        <dbReference type="Proteomes" id="UP000053328"/>
    </source>
</evidence>
<keyword evidence="1" id="KW-0732">Signal</keyword>
<accession>A0A0D2BC68</accession>
<evidence type="ECO:0000259" key="2">
    <source>
        <dbReference type="Pfam" id="PF12146"/>
    </source>
</evidence>
<dbReference type="VEuPathDB" id="FungiDB:PV08_03741"/>
<proteinExistence type="predicted"/>
<dbReference type="GeneID" id="27330824"/>
<dbReference type="InterPro" id="IPR022742">
    <property type="entry name" value="Hydrolase_4"/>
</dbReference>
<dbReference type="RefSeq" id="XP_016236769.1">
    <property type="nucleotide sequence ID" value="XM_016378092.1"/>
</dbReference>
<feature type="signal peptide" evidence="1">
    <location>
        <begin position="1"/>
        <end position="21"/>
    </location>
</feature>
<reference evidence="3 4" key="1">
    <citation type="submission" date="2015-01" db="EMBL/GenBank/DDBJ databases">
        <title>The Genome Sequence of Exophiala spinifera CBS89968.</title>
        <authorList>
            <consortium name="The Broad Institute Genomics Platform"/>
            <person name="Cuomo C."/>
            <person name="de Hoog S."/>
            <person name="Gorbushina A."/>
            <person name="Stielow B."/>
            <person name="Teixiera M."/>
            <person name="Abouelleil A."/>
            <person name="Chapman S.B."/>
            <person name="Priest M."/>
            <person name="Young S.K."/>
            <person name="Wortman J."/>
            <person name="Nusbaum C."/>
            <person name="Birren B."/>
        </authorList>
    </citation>
    <scope>NUCLEOTIDE SEQUENCE [LARGE SCALE GENOMIC DNA]</scope>
    <source>
        <strain evidence="3 4">CBS 89968</strain>
    </source>
</reference>
<dbReference type="PANTHER" id="PTHR43194:SF2">
    <property type="entry name" value="PEROXISOMAL MEMBRANE PROTEIN LPX1"/>
    <property type="match status" value="1"/>
</dbReference>
<dbReference type="InterPro" id="IPR029058">
    <property type="entry name" value="AB_hydrolase_fold"/>
</dbReference>
<feature type="chain" id="PRO_5002239028" description="Serine aminopeptidase S33 domain-containing protein" evidence="1">
    <location>
        <begin position="22"/>
        <end position="395"/>
    </location>
</feature>
<feature type="domain" description="Serine aminopeptidase S33" evidence="2">
    <location>
        <begin position="138"/>
        <end position="342"/>
    </location>
</feature>